<dbReference type="OrthoDB" id="9767864at2"/>
<organism evidence="4 5">
    <name type="scientific">Roseateles puraquae</name>
    <dbReference type="NCBI Taxonomy" id="431059"/>
    <lineage>
        <taxon>Bacteria</taxon>
        <taxon>Pseudomonadati</taxon>
        <taxon>Pseudomonadota</taxon>
        <taxon>Betaproteobacteria</taxon>
        <taxon>Burkholderiales</taxon>
        <taxon>Sphaerotilaceae</taxon>
        <taxon>Roseateles</taxon>
    </lineage>
</organism>
<feature type="domain" description="Tail sheath protein C-terminal" evidence="3">
    <location>
        <begin position="562"/>
        <end position="666"/>
    </location>
</feature>
<dbReference type="AlphaFoldDB" id="A0A254NLI6"/>
<dbReference type="PANTHER" id="PTHR35861:SF1">
    <property type="entry name" value="PHAGE TAIL SHEATH PROTEIN"/>
    <property type="match status" value="1"/>
</dbReference>
<evidence type="ECO:0000259" key="2">
    <source>
        <dbReference type="Pfam" id="PF04984"/>
    </source>
</evidence>
<gene>
    <name evidence="4" type="ORF">CDO81_03355</name>
</gene>
<evidence type="ECO:0000259" key="3">
    <source>
        <dbReference type="Pfam" id="PF17482"/>
    </source>
</evidence>
<comment type="similarity">
    <text evidence="1">Belongs to the myoviridae tail sheath protein family.</text>
</comment>
<dbReference type="Pfam" id="PF04984">
    <property type="entry name" value="Phage_sheath_1"/>
    <property type="match status" value="1"/>
</dbReference>
<reference evidence="4 5" key="1">
    <citation type="journal article" date="2007" name="Int. J. Syst. Evol. Microbiol.">
        <title>Description of Pelomonas aquatica sp. nov. and Pelomonas puraquae sp. nov., isolated from industrial and haemodialysis water.</title>
        <authorList>
            <person name="Gomila M."/>
            <person name="Bowien B."/>
            <person name="Falsen E."/>
            <person name="Moore E.R."/>
            <person name="Lalucat J."/>
        </authorList>
    </citation>
    <scope>NUCLEOTIDE SEQUENCE [LARGE SCALE GENOMIC DNA]</scope>
    <source>
        <strain evidence="4 5">CCUG 52769</strain>
    </source>
</reference>
<keyword evidence="5" id="KW-1185">Reference proteome</keyword>
<proteinExistence type="inferred from homology"/>
<dbReference type="RefSeq" id="WP_088481721.1">
    <property type="nucleotide sequence ID" value="NZ_NISI01000001.1"/>
</dbReference>
<dbReference type="Proteomes" id="UP000197446">
    <property type="component" value="Unassembled WGS sequence"/>
</dbReference>
<protein>
    <submittedName>
        <fullName evidence="4">Phage tail protein</fullName>
    </submittedName>
</protein>
<dbReference type="Gene3D" id="3.40.50.11780">
    <property type="match status" value="2"/>
</dbReference>
<evidence type="ECO:0000313" key="4">
    <source>
        <dbReference type="EMBL" id="OWR05513.1"/>
    </source>
</evidence>
<accession>A0A254NLI6</accession>
<dbReference type="InterPro" id="IPR035089">
    <property type="entry name" value="Phage_sheath_subtilisin"/>
</dbReference>
<feature type="domain" description="Tail sheath protein subtilisin-like" evidence="2">
    <location>
        <begin position="422"/>
        <end position="560"/>
    </location>
</feature>
<name>A0A254NLI6_9BURK</name>
<evidence type="ECO:0000313" key="5">
    <source>
        <dbReference type="Proteomes" id="UP000197446"/>
    </source>
</evidence>
<dbReference type="InterPro" id="IPR020287">
    <property type="entry name" value="Tail_sheath_C"/>
</dbReference>
<dbReference type="PANTHER" id="PTHR35861">
    <property type="match status" value="1"/>
</dbReference>
<evidence type="ECO:0000256" key="1">
    <source>
        <dbReference type="ARBA" id="ARBA00008005"/>
    </source>
</evidence>
<comment type="caution">
    <text evidence="4">The sequence shown here is derived from an EMBL/GenBank/DDBJ whole genome shotgun (WGS) entry which is preliminary data.</text>
</comment>
<dbReference type="EMBL" id="NISI01000001">
    <property type="protein sequence ID" value="OWR05513.1"/>
    <property type="molecule type" value="Genomic_DNA"/>
</dbReference>
<sequence length="673" mass="70807">MPEYLAPGVYVEEVSFRARTIEGVDTTTAGFIGPCRYGPVAGAPVLLESLSAFVDRYGDAQPLRFGADGNAVAVTDLYHAVASFFAQGGRRLFVSRVYRPVDGGPPPDLAAALPPAGAVDGHARLRVGTTPGFRVVARHPGRLGNLQLQFGVRLGANRLQAGSPVLSDGDVVWISSAAARLPAPATGNTPPTAARGLRELPLYVARRDAAGAWTFTGSLAPAGAPPGATRFALADFGLNAAPGSGDLLSPVSLSLDVQTAEGRALATWQDLSPDPARPADVAQPGLLASFALTLPESLPAAEGAMRLVALLNGSAPGQDLLQDGIDLLAALQSLGMSLQITPAEWAASGQQELVTLRRKFEQGLLAVGLLTGGHDGLLPDEAAYAGRPAAEGVAPRGLGQLGAVDGIATVAAPGLGRTGRYTPSELLAINRQLVAHAEGRRGCMALIDPPEGVLPGEVVSWRGAFDTSHAALYYPWLQIADPAGGPPLTLPPSGPLAGIYARNDQAVGVHKSPANQVLRGILGFERVLTLRDQELLNPAGINGLRFFEGRGNLVWGARTLSADPEWKYVQVRRYVDFLFRSIDLGTQWAVFEPNGEALWSNVRRCVQDFLLTQWQSGALLGTKPEQAYFVQCDRTTMSPDDLAHGRLRLLIGVALLKPAEFVVVRVGQQTAVA</sequence>
<dbReference type="Pfam" id="PF17482">
    <property type="entry name" value="Phage_sheath_1C"/>
    <property type="match status" value="1"/>
</dbReference>
<dbReference type="InterPro" id="IPR052042">
    <property type="entry name" value="Tail_sheath_structural"/>
</dbReference>